<name>A0A0A8YZF8_ARUDO</name>
<proteinExistence type="predicted"/>
<reference evidence="1" key="2">
    <citation type="journal article" date="2015" name="Data Brief">
        <title>Shoot transcriptome of the giant reed, Arundo donax.</title>
        <authorList>
            <person name="Barrero R.A."/>
            <person name="Guerrero F.D."/>
            <person name="Moolhuijzen P."/>
            <person name="Goolsby J.A."/>
            <person name="Tidwell J."/>
            <person name="Bellgard S.E."/>
            <person name="Bellgard M.I."/>
        </authorList>
    </citation>
    <scope>NUCLEOTIDE SEQUENCE</scope>
    <source>
        <tissue evidence="1">Shoot tissue taken approximately 20 cm above the soil surface</tissue>
    </source>
</reference>
<dbReference type="EMBL" id="GBRH01265944">
    <property type="protein sequence ID" value="JAD31951.1"/>
    <property type="molecule type" value="Transcribed_RNA"/>
</dbReference>
<sequence>MSKSVIVFSHTDSKGITKKMEGGLLNFVRHCTSTETNRHKCLSRHN</sequence>
<evidence type="ECO:0000313" key="1">
    <source>
        <dbReference type="EMBL" id="JAD31951.1"/>
    </source>
</evidence>
<accession>A0A0A8YZF8</accession>
<protein>
    <submittedName>
        <fullName evidence="1">Uncharacterized protein</fullName>
    </submittedName>
</protein>
<dbReference type="AlphaFoldDB" id="A0A0A8YZF8"/>
<reference evidence="1" key="1">
    <citation type="submission" date="2014-09" db="EMBL/GenBank/DDBJ databases">
        <authorList>
            <person name="Magalhaes I.L.F."/>
            <person name="Oliveira U."/>
            <person name="Santos F.R."/>
            <person name="Vidigal T.H.D.A."/>
            <person name="Brescovit A.D."/>
            <person name="Santos A.J."/>
        </authorList>
    </citation>
    <scope>NUCLEOTIDE SEQUENCE</scope>
    <source>
        <tissue evidence="1">Shoot tissue taken approximately 20 cm above the soil surface</tissue>
    </source>
</reference>
<organism evidence="1">
    <name type="scientific">Arundo donax</name>
    <name type="common">Giant reed</name>
    <name type="synonym">Donax arundinaceus</name>
    <dbReference type="NCBI Taxonomy" id="35708"/>
    <lineage>
        <taxon>Eukaryota</taxon>
        <taxon>Viridiplantae</taxon>
        <taxon>Streptophyta</taxon>
        <taxon>Embryophyta</taxon>
        <taxon>Tracheophyta</taxon>
        <taxon>Spermatophyta</taxon>
        <taxon>Magnoliopsida</taxon>
        <taxon>Liliopsida</taxon>
        <taxon>Poales</taxon>
        <taxon>Poaceae</taxon>
        <taxon>PACMAD clade</taxon>
        <taxon>Arundinoideae</taxon>
        <taxon>Arundineae</taxon>
        <taxon>Arundo</taxon>
    </lineage>
</organism>